<organism evidence="1">
    <name type="scientific">Siphoviridae sp. ctNHp14</name>
    <dbReference type="NCBI Taxonomy" id="2827857"/>
    <lineage>
        <taxon>Viruses</taxon>
        <taxon>Duplodnaviria</taxon>
        <taxon>Heunggongvirae</taxon>
        <taxon>Uroviricota</taxon>
        <taxon>Caudoviricetes</taxon>
    </lineage>
</organism>
<name>A0A8S5SM23_9CAUD</name>
<reference evidence="1" key="1">
    <citation type="journal article" date="2021" name="Proc. Natl. Acad. Sci. U.S.A.">
        <title>A Catalog of Tens of Thousands of Viruses from Human Metagenomes Reveals Hidden Associations with Chronic Diseases.</title>
        <authorList>
            <person name="Tisza M.J."/>
            <person name="Buck C.B."/>
        </authorList>
    </citation>
    <scope>NUCLEOTIDE SEQUENCE</scope>
    <source>
        <strain evidence="1">CtNHp14</strain>
    </source>
</reference>
<dbReference type="EMBL" id="BK032628">
    <property type="protein sequence ID" value="DAF52014.1"/>
    <property type="molecule type" value="Genomic_DNA"/>
</dbReference>
<sequence length="109" mass="12761">MKNKILVTENISIEISKHKIEIFTFLPFNIQVGFEETIVPTLDEDGELFGKRYQLNIFAKPKYMDECTSESDVSFTISNYRELKTFWKFVENNKNNLFDMAGYEGEVEA</sequence>
<protein>
    <submittedName>
        <fullName evidence="1">Uncharacterized protein</fullName>
    </submittedName>
</protein>
<evidence type="ECO:0000313" key="1">
    <source>
        <dbReference type="EMBL" id="DAF52014.1"/>
    </source>
</evidence>
<proteinExistence type="predicted"/>
<accession>A0A8S5SM23</accession>